<comment type="caution">
    <text evidence="1">The sequence shown here is derived from an EMBL/GenBank/DDBJ whole genome shotgun (WGS) entry which is preliminary data.</text>
</comment>
<sequence>MYGRPGSHICDRPLQIFLKVPPPSELGAIFASDFSAVLWVDLNCKHPTWNSRTGDHIPEAYVDGHGLSILGHQRPRYLATGTMDLLDIAVLEDIRLTTAFEALHELSSYLLPVIRIWEREGHTHNFSLAFLPLGQLC</sequence>
<keyword evidence="2" id="KW-1185">Reference proteome</keyword>
<dbReference type="EMBL" id="JALNTZ010001840">
    <property type="protein sequence ID" value="KAJ3622606.1"/>
    <property type="molecule type" value="Genomic_DNA"/>
</dbReference>
<name>A0AA38HIW3_9CUCU</name>
<organism evidence="1 2">
    <name type="scientific">Zophobas morio</name>
    <dbReference type="NCBI Taxonomy" id="2755281"/>
    <lineage>
        <taxon>Eukaryota</taxon>
        <taxon>Metazoa</taxon>
        <taxon>Ecdysozoa</taxon>
        <taxon>Arthropoda</taxon>
        <taxon>Hexapoda</taxon>
        <taxon>Insecta</taxon>
        <taxon>Pterygota</taxon>
        <taxon>Neoptera</taxon>
        <taxon>Endopterygota</taxon>
        <taxon>Coleoptera</taxon>
        <taxon>Polyphaga</taxon>
        <taxon>Cucujiformia</taxon>
        <taxon>Tenebrionidae</taxon>
        <taxon>Zophobas</taxon>
    </lineage>
</organism>
<gene>
    <name evidence="1" type="ORF">Zmor_004462</name>
</gene>
<dbReference type="AlphaFoldDB" id="A0AA38HIW3"/>
<reference evidence="1" key="1">
    <citation type="journal article" date="2023" name="G3 (Bethesda)">
        <title>Whole genome assemblies of Zophobas morio and Tenebrio molitor.</title>
        <authorList>
            <person name="Kaur S."/>
            <person name="Stinson S.A."/>
            <person name="diCenzo G.C."/>
        </authorList>
    </citation>
    <scope>NUCLEOTIDE SEQUENCE</scope>
    <source>
        <strain evidence="1">QUZm001</strain>
    </source>
</reference>
<proteinExistence type="predicted"/>
<evidence type="ECO:0000313" key="1">
    <source>
        <dbReference type="EMBL" id="KAJ3622606.1"/>
    </source>
</evidence>
<dbReference type="Proteomes" id="UP001168821">
    <property type="component" value="Unassembled WGS sequence"/>
</dbReference>
<evidence type="ECO:0000313" key="2">
    <source>
        <dbReference type="Proteomes" id="UP001168821"/>
    </source>
</evidence>
<accession>A0AA38HIW3</accession>
<protein>
    <submittedName>
        <fullName evidence="1">Uncharacterized protein</fullName>
    </submittedName>
</protein>